<comment type="caution">
    <text evidence="1">The sequence shown here is derived from an EMBL/GenBank/DDBJ whole genome shotgun (WGS) entry which is preliminary data.</text>
</comment>
<gene>
    <name evidence="1" type="ORF">JCM14108_2013</name>
</gene>
<dbReference type="Proteomes" id="UP000019488">
    <property type="component" value="Unassembled WGS sequence"/>
</dbReference>
<dbReference type="EMBL" id="BAKI01000022">
    <property type="protein sequence ID" value="GAF37014.1"/>
    <property type="molecule type" value="Genomic_DNA"/>
</dbReference>
<evidence type="ECO:0000313" key="1">
    <source>
        <dbReference type="EMBL" id="GAF37014.1"/>
    </source>
</evidence>
<protein>
    <submittedName>
        <fullName evidence="1">Flagellar hook-length control protein FliK</fullName>
    </submittedName>
</protein>
<organism evidence="1 2">
    <name type="scientific">Lentilactobacillus farraginis DSM 18382 = JCM 14108</name>
    <dbReference type="NCBI Taxonomy" id="1423743"/>
    <lineage>
        <taxon>Bacteria</taxon>
        <taxon>Bacillati</taxon>
        <taxon>Bacillota</taxon>
        <taxon>Bacilli</taxon>
        <taxon>Lactobacillales</taxon>
        <taxon>Lactobacillaceae</taxon>
        <taxon>Lentilactobacillus</taxon>
    </lineage>
</organism>
<keyword evidence="1" id="KW-0282">Flagellum</keyword>
<sequence length="241" mass="26493">MKKHLTCMQVILTTIVFLLVTGYGFSTTAAASSTVISNEPLQTATNTRNYLPTGTQPLYNKIPGQQGAKISVKAANLKAQATATDQGQTYFRGYRVAQTSDGKFYMKVVSFDKTYRGWIYIGTTNPTTDSSHVTEGVNPVQTFKTQAPSAVITDTTFYFTTPKASTLTYTAPDWTQYKVGRNLNATTAYVNDALKVTQMGTKQNNRDGNATYYYVTDTAHPQVNGWVKASAVTTVKPNFNY</sequence>
<keyword evidence="1" id="KW-0966">Cell projection</keyword>
<name>X0PB18_9LACO</name>
<evidence type="ECO:0000313" key="2">
    <source>
        <dbReference type="Proteomes" id="UP000019488"/>
    </source>
</evidence>
<dbReference type="STRING" id="1423743.FD41_GL001783"/>
<proteinExistence type="predicted"/>
<reference evidence="1" key="1">
    <citation type="journal article" date="2014" name="Genome Announc.">
        <title>Draft Genome Sequences of Two Lactobacillus Strains, L. farraginis JCM 14108T and L. composti JCM 14202T, Isolated from Compost of Distilled Shochu Residue.</title>
        <authorList>
            <person name="Yuki M."/>
            <person name="Oshima K."/>
            <person name="Suda W."/>
            <person name="Kitahara M."/>
            <person name="Kitamura K."/>
            <person name="Iida T."/>
            <person name="Hattori M."/>
            <person name="Ohkuma M."/>
        </authorList>
    </citation>
    <scope>NUCLEOTIDE SEQUENCE [LARGE SCALE GENOMIC DNA]</scope>
    <source>
        <strain evidence="1">JCM 14108</strain>
    </source>
</reference>
<dbReference type="RefSeq" id="WP_235807193.1">
    <property type="nucleotide sequence ID" value="NZ_AZFY01000154.1"/>
</dbReference>
<accession>X0PB18</accession>
<keyword evidence="1" id="KW-0969">Cilium</keyword>
<dbReference type="AlphaFoldDB" id="X0PB18"/>